<dbReference type="RefSeq" id="WP_127049797.1">
    <property type="nucleotide sequence ID" value="NZ_RZGZ01000002.1"/>
</dbReference>
<dbReference type="Gene3D" id="3.40.190.10">
    <property type="entry name" value="Periplasmic binding protein-like II"/>
    <property type="match status" value="1"/>
</dbReference>
<dbReference type="OrthoDB" id="6150901at2"/>
<evidence type="ECO:0000259" key="3">
    <source>
        <dbReference type="Pfam" id="PF00497"/>
    </source>
</evidence>
<comment type="caution">
    <text evidence="4">The sequence shown here is derived from an EMBL/GenBank/DDBJ whole genome shotgun (WGS) entry which is preliminary data.</text>
</comment>
<keyword evidence="5" id="KW-1185">Reference proteome</keyword>
<evidence type="ECO:0000256" key="1">
    <source>
        <dbReference type="ARBA" id="ARBA00022729"/>
    </source>
</evidence>
<feature type="signal peptide" evidence="2">
    <location>
        <begin position="1"/>
        <end position="21"/>
    </location>
</feature>
<dbReference type="InterPro" id="IPR001638">
    <property type="entry name" value="Solute-binding_3/MltF_N"/>
</dbReference>
<gene>
    <name evidence="4" type="ORF">ELQ94_10405</name>
</gene>
<sequence>MRNRRASLMLAVLSVATLTGCGITIPADPDGTLDRVTDGTLRVGVSQSDPWTVTEGTGQPQGTEVDLVEAFAAHLDADIEWTAGGESDLVQALEAGDLDLVVGGFTDATPWESKAAVTQPYAESTAPDGGTARHVMLAPLGENAFLVELEHFLLDGEAER</sequence>
<feature type="domain" description="Solute-binding protein family 3/N-terminal" evidence="3">
    <location>
        <begin position="41"/>
        <end position="124"/>
    </location>
</feature>
<dbReference type="EMBL" id="RZGZ01000002">
    <property type="protein sequence ID" value="RUR01851.1"/>
    <property type="molecule type" value="Genomic_DNA"/>
</dbReference>
<dbReference type="PANTHER" id="PTHR35936">
    <property type="entry name" value="MEMBRANE-BOUND LYTIC MUREIN TRANSGLYCOSYLASE F"/>
    <property type="match status" value="1"/>
</dbReference>
<dbReference type="PROSITE" id="PS51257">
    <property type="entry name" value="PROKAR_LIPOPROTEIN"/>
    <property type="match status" value="1"/>
</dbReference>
<organism evidence="4 5">
    <name type="scientific">Labedella endophytica</name>
    <dbReference type="NCBI Taxonomy" id="1523160"/>
    <lineage>
        <taxon>Bacteria</taxon>
        <taxon>Bacillati</taxon>
        <taxon>Actinomycetota</taxon>
        <taxon>Actinomycetes</taxon>
        <taxon>Micrococcales</taxon>
        <taxon>Microbacteriaceae</taxon>
        <taxon>Labedella</taxon>
    </lineage>
</organism>
<feature type="chain" id="PRO_5038816529" evidence="2">
    <location>
        <begin position="22"/>
        <end position="160"/>
    </location>
</feature>
<reference evidence="4 5" key="1">
    <citation type="submission" date="2018-12" db="EMBL/GenBank/DDBJ databases">
        <authorList>
            <person name="Li F."/>
        </authorList>
    </citation>
    <scope>NUCLEOTIDE SEQUENCE [LARGE SCALE GENOMIC DNA]</scope>
    <source>
        <strain evidence="4 5">EGI 6500705</strain>
    </source>
</reference>
<dbReference type="AlphaFoldDB" id="A0A433JUM0"/>
<evidence type="ECO:0000256" key="2">
    <source>
        <dbReference type="SAM" id="SignalP"/>
    </source>
</evidence>
<dbReference type="Proteomes" id="UP000274909">
    <property type="component" value="Unassembled WGS sequence"/>
</dbReference>
<evidence type="ECO:0000313" key="5">
    <source>
        <dbReference type="Proteomes" id="UP000274909"/>
    </source>
</evidence>
<dbReference type="Pfam" id="PF00497">
    <property type="entry name" value="SBP_bac_3"/>
    <property type="match status" value="1"/>
</dbReference>
<protein>
    <submittedName>
        <fullName evidence="4">Transporter substrate-binding domain-containing protein</fullName>
    </submittedName>
</protein>
<name>A0A433JUM0_9MICO</name>
<dbReference type="SUPFAM" id="SSF53850">
    <property type="entry name" value="Periplasmic binding protein-like II"/>
    <property type="match status" value="1"/>
</dbReference>
<evidence type="ECO:0000313" key="4">
    <source>
        <dbReference type="EMBL" id="RUR01851.1"/>
    </source>
</evidence>
<keyword evidence="1 2" id="KW-0732">Signal</keyword>
<accession>A0A433JUM0</accession>
<proteinExistence type="predicted"/>